<organism evidence="2 3">
    <name type="scientific">Chitinophaga pinensis (strain ATCC 43595 / DSM 2588 / LMG 13176 / NBRC 15968 / NCIMB 11800 / UQM 2034)</name>
    <dbReference type="NCBI Taxonomy" id="485918"/>
    <lineage>
        <taxon>Bacteria</taxon>
        <taxon>Pseudomonadati</taxon>
        <taxon>Bacteroidota</taxon>
        <taxon>Chitinophagia</taxon>
        <taxon>Chitinophagales</taxon>
        <taxon>Chitinophagaceae</taxon>
        <taxon>Chitinophaga</taxon>
    </lineage>
</organism>
<gene>
    <name evidence="2" type="ordered locus">Cpin_1396</name>
</gene>
<reference evidence="2 3" key="2">
    <citation type="journal article" date="2010" name="Stand. Genomic Sci.">
        <title>Complete genome sequence of Chitinophaga pinensis type strain (UQM 2034).</title>
        <authorList>
            <person name="Glavina Del Rio T."/>
            <person name="Abt B."/>
            <person name="Spring S."/>
            <person name="Lapidus A."/>
            <person name="Nolan M."/>
            <person name="Tice H."/>
            <person name="Copeland A."/>
            <person name="Cheng J.F."/>
            <person name="Chen F."/>
            <person name="Bruce D."/>
            <person name="Goodwin L."/>
            <person name="Pitluck S."/>
            <person name="Ivanova N."/>
            <person name="Mavromatis K."/>
            <person name="Mikhailova N."/>
            <person name="Pati A."/>
            <person name="Chen A."/>
            <person name="Palaniappan K."/>
            <person name="Land M."/>
            <person name="Hauser L."/>
            <person name="Chang Y.J."/>
            <person name="Jeffries C.D."/>
            <person name="Chain P."/>
            <person name="Saunders E."/>
            <person name="Detter J.C."/>
            <person name="Brettin T."/>
            <person name="Rohde M."/>
            <person name="Goker M."/>
            <person name="Bristow J."/>
            <person name="Eisen J.A."/>
            <person name="Markowitz V."/>
            <person name="Hugenholtz P."/>
            <person name="Kyrpides N.C."/>
            <person name="Klenk H.P."/>
            <person name="Lucas S."/>
        </authorList>
    </citation>
    <scope>NUCLEOTIDE SEQUENCE [LARGE SCALE GENOMIC DNA]</scope>
    <source>
        <strain evidence="3">ATCC 43595 / DSM 2588 / LMG 13176 / NBRC 15968 / NCIMB 11800 / UQM 2034</strain>
    </source>
</reference>
<accession>A0A979GNY5</accession>
<keyword evidence="1" id="KW-0472">Membrane</keyword>
<name>A0A979GNY5_CHIPD</name>
<dbReference type="Proteomes" id="UP000002215">
    <property type="component" value="Chromosome"/>
</dbReference>
<feature type="transmembrane region" description="Helical" evidence="1">
    <location>
        <begin position="18"/>
        <end position="36"/>
    </location>
</feature>
<dbReference type="EMBL" id="CP001699">
    <property type="protein sequence ID" value="ACU58893.1"/>
    <property type="molecule type" value="Genomic_DNA"/>
</dbReference>
<sequence>MDTEQHRIAEMLAYLDKYFFAIFVAVLAYIVLRMVFRKRQ</sequence>
<evidence type="ECO:0000313" key="3">
    <source>
        <dbReference type="Proteomes" id="UP000002215"/>
    </source>
</evidence>
<evidence type="ECO:0000313" key="2">
    <source>
        <dbReference type="EMBL" id="ACU58893.1"/>
    </source>
</evidence>
<dbReference type="AlphaFoldDB" id="A0A979GNY5"/>
<proteinExistence type="predicted"/>
<evidence type="ECO:0000256" key="1">
    <source>
        <dbReference type="SAM" id="Phobius"/>
    </source>
</evidence>
<keyword evidence="1" id="KW-0812">Transmembrane</keyword>
<protein>
    <submittedName>
        <fullName evidence="2">Uncharacterized protein</fullName>
    </submittedName>
</protein>
<reference evidence="3" key="1">
    <citation type="submission" date="2009-08" db="EMBL/GenBank/DDBJ databases">
        <title>The complete genome of Chitinophaga pinensis DSM 2588.</title>
        <authorList>
            <consortium name="US DOE Joint Genome Institute (JGI-PGF)"/>
            <person name="Lucas S."/>
            <person name="Copeland A."/>
            <person name="Lapidus A."/>
            <person name="Glavina del Rio T."/>
            <person name="Dalin E."/>
            <person name="Tice H."/>
            <person name="Bruce D."/>
            <person name="Goodwin L."/>
            <person name="Pitluck S."/>
            <person name="Kyrpides N."/>
            <person name="Mavromatis K."/>
            <person name="Ivanova N."/>
            <person name="Mikhailova N."/>
            <person name="Sims D."/>
            <person name="Meinche L."/>
            <person name="Brettin T."/>
            <person name="Detter J.C."/>
            <person name="Han C."/>
            <person name="Larimer F."/>
            <person name="Land M."/>
            <person name="Hauser L."/>
            <person name="Markowitz V."/>
            <person name="Cheng J.-F."/>
            <person name="Hugenholtz P."/>
            <person name="Woyke T."/>
            <person name="Wu D."/>
            <person name="Spring S."/>
            <person name="Klenk H.-P."/>
            <person name="Eisen J.A."/>
        </authorList>
    </citation>
    <scope>NUCLEOTIDE SEQUENCE [LARGE SCALE GENOMIC DNA]</scope>
    <source>
        <strain evidence="3">ATCC 43595 / DSM 2588 / LMG 13176 / NBRC 15968 / NCIMB 11800 / UQM 2034</strain>
    </source>
</reference>
<keyword evidence="1" id="KW-1133">Transmembrane helix</keyword>
<dbReference type="KEGG" id="cpi:Cpin_1396"/>